<evidence type="ECO:0000313" key="3">
    <source>
        <dbReference type="EMBL" id="MFC3155897.1"/>
    </source>
</evidence>
<feature type="compositionally biased region" description="Basic and acidic residues" evidence="1">
    <location>
        <begin position="237"/>
        <end position="248"/>
    </location>
</feature>
<sequence>MRLRQTLKQHPELGLCTIAMVLLGVLGAALVLHFAGQQHALQLDRYGQALADRAAEQAVEPALAQDMISLQVIVQSVTTQPAVLRASIRDVENRLLVEHGESTAPVGYQTPSYSAGITLDTHIAGHLSVTLQTPPTSQLYGLFLWVWSIAILLCIAGLWLTQHILQQRRDTIREEQTLSAAAPATKAHPSEPTAPVTQPDPTHEEVTNQPRDDDESPEDDEQPSPRPDANQEGPSEPDTHWSEAEKEHEAPQHAVIIELVFLNIDTLRLQLTLGRFNHRLERLDQALSGILALYAGTKGPLRNQRMKLTVTGDSLADASFYALCICQLALRLSLSGERPVLKLAANVMATDTQAEPPAHTTPAVWVDPALQCDLLEQHVQINAADHLEQIKPPYESLLQRQEQQLASLATSDA</sequence>
<dbReference type="Proteomes" id="UP001595548">
    <property type="component" value="Unassembled WGS sequence"/>
</dbReference>
<dbReference type="RefSeq" id="WP_382416887.1">
    <property type="nucleotide sequence ID" value="NZ_AP031500.1"/>
</dbReference>
<evidence type="ECO:0000256" key="1">
    <source>
        <dbReference type="SAM" id="MobiDB-lite"/>
    </source>
</evidence>
<feature type="region of interest" description="Disordered" evidence="1">
    <location>
        <begin position="178"/>
        <end position="248"/>
    </location>
</feature>
<proteinExistence type="predicted"/>
<organism evidence="3 4">
    <name type="scientific">Gilvimarinus japonicus</name>
    <dbReference type="NCBI Taxonomy" id="1796469"/>
    <lineage>
        <taxon>Bacteria</taxon>
        <taxon>Pseudomonadati</taxon>
        <taxon>Pseudomonadota</taxon>
        <taxon>Gammaproteobacteria</taxon>
        <taxon>Cellvibrionales</taxon>
        <taxon>Cellvibrionaceae</taxon>
        <taxon>Gilvimarinus</taxon>
    </lineage>
</organism>
<protein>
    <submittedName>
        <fullName evidence="3">Uncharacterized protein</fullName>
    </submittedName>
</protein>
<keyword evidence="2" id="KW-0472">Membrane</keyword>
<reference evidence="4" key="1">
    <citation type="journal article" date="2019" name="Int. J. Syst. Evol. Microbiol.">
        <title>The Global Catalogue of Microorganisms (GCM) 10K type strain sequencing project: providing services to taxonomists for standard genome sequencing and annotation.</title>
        <authorList>
            <consortium name="The Broad Institute Genomics Platform"/>
            <consortium name="The Broad Institute Genome Sequencing Center for Infectious Disease"/>
            <person name="Wu L."/>
            <person name="Ma J."/>
        </authorList>
    </citation>
    <scope>NUCLEOTIDE SEQUENCE [LARGE SCALE GENOMIC DNA]</scope>
    <source>
        <strain evidence="4">KCTC 52141</strain>
    </source>
</reference>
<keyword evidence="2" id="KW-1133">Transmembrane helix</keyword>
<dbReference type="EMBL" id="JBHRTL010000007">
    <property type="protein sequence ID" value="MFC3155897.1"/>
    <property type="molecule type" value="Genomic_DNA"/>
</dbReference>
<evidence type="ECO:0000256" key="2">
    <source>
        <dbReference type="SAM" id="Phobius"/>
    </source>
</evidence>
<keyword evidence="4" id="KW-1185">Reference proteome</keyword>
<gene>
    <name evidence="3" type="ORF">ACFOEB_11850</name>
</gene>
<keyword evidence="2" id="KW-0812">Transmembrane</keyword>
<feature type="compositionally biased region" description="Acidic residues" evidence="1">
    <location>
        <begin position="212"/>
        <end position="222"/>
    </location>
</feature>
<feature type="transmembrane region" description="Helical" evidence="2">
    <location>
        <begin position="12"/>
        <end position="35"/>
    </location>
</feature>
<accession>A0ABV7HQ71</accession>
<comment type="caution">
    <text evidence="3">The sequence shown here is derived from an EMBL/GenBank/DDBJ whole genome shotgun (WGS) entry which is preliminary data.</text>
</comment>
<feature type="transmembrane region" description="Helical" evidence="2">
    <location>
        <begin position="139"/>
        <end position="160"/>
    </location>
</feature>
<evidence type="ECO:0000313" key="4">
    <source>
        <dbReference type="Proteomes" id="UP001595548"/>
    </source>
</evidence>
<name>A0ABV7HQ71_9GAMM</name>